<name>A0A8S5PJY7_9CAUD</name>
<evidence type="ECO:0000313" key="2">
    <source>
        <dbReference type="EMBL" id="DAE06484.1"/>
    </source>
</evidence>
<sequence>MNYPHPSPLPGLLLELLKWALAALIVYGAFVLAAMFAYGRLWAILPALSLCYIGRATYRLGWMPTLFYTIEE</sequence>
<organism evidence="2">
    <name type="scientific">Siphoviridae sp. ctmP19</name>
    <dbReference type="NCBI Taxonomy" id="2825651"/>
    <lineage>
        <taxon>Viruses</taxon>
        <taxon>Duplodnaviria</taxon>
        <taxon>Heunggongvirae</taxon>
        <taxon>Uroviricota</taxon>
        <taxon>Caudoviricetes</taxon>
    </lineage>
</organism>
<keyword evidence="1" id="KW-1133">Transmembrane helix</keyword>
<evidence type="ECO:0000256" key="1">
    <source>
        <dbReference type="SAM" id="Phobius"/>
    </source>
</evidence>
<accession>A0A8S5PJY7</accession>
<keyword evidence="1" id="KW-0472">Membrane</keyword>
<protein>
    <submittedName>
        <fullName evidence="2">Uncharacterized protein</fullName>
    </submittedName>
</protein>
<reference evidence="2" key="1">
    <citation type="journal article" date="2021" name="Proc. Natl. Acad. Sci. U.S.A.">
        <title>A Catalog of Tens of Thousands of Viruses from Human Metagenomes Reveals Hidden Associations with Chronic Diseases.</title>
        <authorList>
            <person name="Tisza M.J."/>
            <person name="Buck C.B."/>
        </authorList>
    </citation>
    <scope>NUCLEOTIDE SEQUENCE</scope>
    <source>
        <strain evidence="2">CtmP19</strain>
    </source>
</reference>
<dbReference type="EMBL" id="BK015438">
    <property type="protein sequence ID" value="DAE06484.1"/>
    <property type="molecule type" value="Genomic_DNA"/>
</dbReference>
<proteinExistence type="predicted"/>
<keyword evidence="1" id="KW-0812">Transmembrane</keyword>
<feature type="transmembrane region" description="Helical" evidence="1">
    <location>
        <begin position="20"/>
        <end position="39"/>
    </location>
</feature>